<dbReference type="Pfam" id="PF01625">
    <property type="entry name" value="PMSR"/>
    <property type="match status" value="1"/>
</dbReference>
<dbReference type="EMBL" id="CP137845">
    <property type="protein sequence ID" value="WPB53804.1"/>
    <property type="molecule type" value="Genomic_DNA"/>
</dbReference>
<evidence type="ECO:0000313" key="9">
    <source>
        <dbReference type="Proteomes" id="UP001303601"/>
    </source>
</evidence>
<dbReference type="GeneID" id="94493707"/>
<keyword evidence="9" id="KW-1185">Reference proteome</keyword>
<dbReference type="Pfam" id="PF01641">
    <property type="entry name" value="SelR"/>
    <property type="match status" value="1"/>
</dbReference>
<feature type="active site" evidence="6">
    <location>
        <position position="10"/>
    </location>
</feature>
<dbReference type="InterPro" id="IPR050162">
    <property type="entry name" value="MsrA_MetSO_reductase"/>
</dbReference>
<name>A0ABZ0PB37_9BACT</name>
<organism evidence="8 9">
    <name type="scientific">Metamycoplasma equirhinis</name>
    <dbReference type="NCBI Taxonomy" id="92402"/>
    <lineage>
        <taxon>Bacteria</taxon>
        <taxon>Bacillati</taxon>
        <taxon>Mycoplasmatota</taxon>
        <taxon>Mycoplasmoidales</taxon>
        <taxon>Metamycoplasmataceae</taxon>
        <taxon>Metamycoplasma</taxon>
    </lineage>
</organism>
<dbReference type="InterPro" id="IPR036509">
    <property type="entry name" value="Met_Sox_Rdtase_MsrA_sf"/>
</dbReference>
<protein>
    <recommendedName>
        <fullName evidence="6">Peptide methionine sulfoxide reductase MsrA</fullName>
        <shortName evidence="6">Protein-methionine-S-oxide reductase</shortName>
        <ecNumber evidence="6">1.8.4.11</ecNumber>
    </recommendedName>
    <alternativeName>
        <fullName evidence="6">Peptide-methionine (S)-S-oxide reductase</fullName>
        <shortName evidence="6">Peptide Met(O) reductase</shortName>
    </alternativeName>
</protein>
<proteinExistence type="inferred from homology"/>
<dbReference type="NCBIfam" id="TIGR00357">
    <property type="entry name" value="peptide-methionine (R)-S-oxide reductase MsrB"/>
    <property type="match status" value="1"/>
</dbReference>
<gene>
    <name evidence="8" type="primary">msrB</name>
    <name evidence="6" type="synonym">msrA</name>
    <name evidence="8" type="ORF">R9B83_02310</name>
</gene>
<evidence type="ECO:0000313" key="8">
    <source>
        <dbReference type="EMBL" id="WPB53804.1"/>
    </source>
</evidence>
<reference evidence="8" key="1">
    <citation type="submission" date="2023-11" db="EMBL/GenBank/DDBJ databases">
        <title>Completed genome sequence of Mycoplasma equirhinis type strain M432/72.</title>
        <authorList>
            <person name="Spergser J."/>
        </authorList>
    </citation>
    <scope>NUCLEOTIDE SEQUENCE [LARGE SCALE GENOMIC DNA]</scope>
    <source>
        <strain evidence="8">M432/72</strain>
    </source>
</reference>
<dbReference type="RefSeq" id="WP_140031346.1">
    <property type="nucleotide sequence ID" value="NZ_CP137845.1"/>
</dbReference>
<evidence type="ECO:0000256" key="2">
    <source>
        <dbReference type="ARBA" id="ARBA00023268"/>
    </source>
</evidence>
<evidence type="ECO:0000256" key="4">
    <source>
        <dbReference type="ARBA" id="ARBA00048488"/>
    </source>
</evidence>
<comment type="catalytic activity">
    <reaction evidence="4">
        <text>L-methionyl-[protein] + [thioredoxin]-disulfide + H2O = L-methionyl-(R)-S-oxide-[protein] + [thioredoxin]-dithiol</text>
        <dbReference type="Rhea" id="RHEA:24164"/>
        <dbReference type="Rhea" id="RHEA-COMP:10698"/>
        <dbReference type="Rhea" id="RHEA-COMP:10700"/>
        <dbReference type="Rhea" id="RHEA-COMP:12313"/>
        <dbReference type="Rhea" id="RHEA-COMP:12314"/>
        <dbReference type="ChEBI" id="CHEBI:15377"/>
        <dbReference type="ChEBI" id="CHEBI:16044"/>
        <dbReference type="ChEBI" id="CHEBI:29950"/>
        <dbReference type="ChEBI" id="CHEBI:45764"/>
        <dbReference type="ChEBI" id="CHEBI:50058"/>
        <dbReference type="EC" id="1.8.4.12"/>
    </reaction>
</comment>
<dbReference type="SUPFAM" id="SSF51316">
    <property type="entry name" value="Mss4-like"/>
    <property type="match status" value="1"/>
</dbReference>
<dbReference type="GO" id="GO:0033743">
    <property type="term" value="F:peptide-methionine (R)-S-oxide reductase activity"/>
    <property type="evidence" value="ECO:0007669"/>
    <property type="project" value="UniProtKB-EC"/>
</dbReference>
<dbReference type="InterPro" id="IPR011057">
    <property type="entry name" value="Mss4-like_sf"/>
</dbReference>
<dbReference type="PANTHER" id="PTHR42799:SF2">
    <property type="entry name" value="MITOCHONDRIAL PEPTIDE METHIONINE SULFOXIDE REDUCTASE"/>
    <property type="match status" value="1"/>
</dbReference>
<evidence type="ECO:0000256" key="6">
    <source>
        <dbReference type="HAMAP-Rule" id="MF_01401"/>
    </source>
</evidence>
<dbReference type="InterPro" id="IPR002569">
    <property type="entry name" value="Met_Sox_Rdtase_MsrA_dom"/>
</dbReference>
<sequence>MNKIYLAGGCFWGMQAYFSKIKGIINTNVGYANGLTLETNYHNIKETDHAETLEIEYDENIINIAEIFERYLTLINPYSRNRQGGDIGRQYRTGIYFVDEYSRKCALLTLQIYEKQHEGKKVAIEVEKLNNFILAEEYHQNYLLKNPNGYCHINLSAADKPLFSKDKLTSEEIEKLNIDDFSKKVLLEKATETPFSSSLNSLNECGLFIDKISGEPLFSSENKYNAGCGWPSFTKPIRIDCVNYYDDFSHNMHRIETTSKNQDSHLGHVFNDGPKEQGGVRFCINGASLNFIEIGKLENTIYENLIPYFKECVEKIK</sequence>
<dbReference type="Proteomes" id="UP001303601">
    <property type="component" value="Chromosome"/>
</dbReference>
<evidence type="ECO:0000256" key="3">
    <source>
        <dbReference type="ARBA" id="ARBA00047806"/>
    </source>
</evidence>
<comment type="catalytic activity">
    <reaction evidence="5 6">
        <text>[thioredoxin]-disulfide + L-methionine + H2O = L-methionine (S)-S-oxide + [thioredoxin]-dithiol</text>
        <dbReference type="Rhea" id="RHEA:19993"/>
        <dbReference type="Rhea" id="RHEA-COMP:10698"/>
        <dbReference type="Rhea" id="RHEA-COMP:10700"/>
        <dbReference type="ChEBI" id="CHEBI:15377"/>
        <dbReference type="ChEBI" id="CHEBI:29950"/>
        <dbReference type="ChEBI" id="CHEBI:50058"/>
        <dbReference type="ChEBI" id="CHEBI:57844"/>
        <dbReference type="ChEBI" id="CHEBI:58772"/>
        <dbReference type="EC" id="1.8.4.11"/>
    </reaction>
</comment>
<dbReference type="EC" id="1.8.4.11" evidence="6"/>
<evidence type="ECO:0000256" key="1">
    <source>
        <dbReference type="ARBA" id="ARBA00023002"/>
    </source>
</evidence>
<comment type="function">
    <text evidence="6">Has an important function as a repair enzyme for proteins that have been inactivated by oxidation. Catalyzes the reversible oxidation-reduction of methionine sulfoxide in proteins to methionine.</text>
</comment>
<dbReference type="InterPro" id="IPR002579">
    <property type="entry name" value="Met_Sox_Rdtase_MsrB_dom"/>
</dbReference>
<comment type="catalytic activity">
    <reaction evidence="3 6">
        <text>L-methionyl-[protein] + [thioredoxin]-disulfide + H2O = L-methionyl-(S)-S-oxide-[protein] + [thioredoxin]-dithiol</text>
        <dbReference type="Rhea" id="RHEA:14217"/>
        <dbReference type="Rhea" id="RHEA-COMP:10698"/>
        <dbReference type="Rhea" id="RHEA-COMP:10700"/>
        <dbReference type="Rhea" id="RHEA-COMP:12313"/>
        <dbReference type="Rhea" id="RHEA-COMP:12315"/>
        <dbReference type="ChEBI" id="CHEBI:15377"/>
        <dbReference type="ChEBI" id="CHEBI:16044"/>
        <dbReference type="ChEBI" id="CHEBI:29950"/>
        <dbReference type="ChEBI" id="CHEBI:44120"/>
        <dbReference type="ChEBI" id="CHEBI:50058"/>
        <dbReference type="EC" id="1.8.4.11"/>
    </reaction>
</comment>
<keyword evidence="1 6" id="KW-0560">Oxidoreductase</keyword>
<evidence type="ECO:0000259" key="7">
    <source>
        <dbReference type="PROSITE" id="PS51790"/>
    </source>
</evidence>
<dbReference type="Gene3D" id="2.170.150.20">
    <property type="entry name" value="Peptide methionine sulfoxide reductase"/>
    <property type="match status" value="1"/>
</dbReference>
<dbReference type="NCBIfam" id="TIGR00401">
    <property type="entry name" value="msrA"/>
    <property type="match status" value="1"/>
</dbReference>
<comment type="similarity">
    <text evidence="6">Belongs to the MsrA Met sulfoxide reductase family.</text>
</comment>
<dbReference type="SUPFAM" id="SSF55068">
    <property type="entry name" value="Peptide methionine sulfoxide reductase"/>
    <property type="match status" value="1"/>
</dbReference>
<accession>A0ABZ0PB37</accession>
<evidence type="ECO:0000256" key="5">
    <source>
        <dbReference type="ARBA" id="ARBA00048782"/>
    </source>
</evidence>
<dbReference type="PANTHER" id="PTHR42799">
    <property type="entry name" value="MITOCHONDRIAL PEPTIDE METHIONINE SULFOXIDE REDUCTASE"/>
    <property type="match status" value="1"/>
</dbReference>
<feature type="domain" description="MsrB" evidence="7">
    <location>
        <begin position="171"/>
        <end position="294"/>
    </location>
</feature>
<dbReference type="Gene3D" id="3.30.1060.10">
    <property type="entry name" value="Peptide methionine sulphoxide reductase MsrA"/>
    <property type="match status" value="1"/>
</dbReference>
<dbReference type="HAMAP" id="MF_01401">
    <property type="entry name" value="MsrA"/>
    <property type="match status" value="1"/>
</dbReference>
<keyword evidence="2" id="KW-0511">Multifunctional enzyme</keyword>
<dbReference type="PROSITE" id="PS51790">
    <property type="entry name" value="MSRB"/>
    <property type="match status" value="1"/>
</dbReference>